<dbReference type="SUPFAM" id="SSF101874">
    <property type="entry name" value="YceI-like"/>
    <property type="match status" value="1"/>
</dbReference>
<proteinExistence type="inferred from homology"/>
<reference evidence="3 4" key="1">
    <citation type="submission" date="2014-02" db="EMBL/GenBank/DDBJ databases">
        <title>Draft genome sequence of Lysinibacillus odysseyi NBRC 100172.</title>
        <authorList>
            <person name="Zhang F."/>
            <person name="Wang G."/>
            <person name="Zhang L."/>
        </authorList>
    </citation>
    <scope>NUCLEOTIDE SEQUENCE [LARGE SCALE GENOMIC DNA]</scope>
    <source>
        <strain evidence="3 4">NBRC 100172</strain>
    </source>
</reference>
<comment type="similarity">
    <text evidence="1">Belongs to the UPF0312 family.</text>
</comment>
<evidence type="ECO:0000256" key="1">
    <source>
        <dbReference type="ARBA" id="ARBA00008812"/>
    </source>
</evidence>
<comment type="caution">
    <text evidence="3">The sequence shown here is derived from an EMBL/GenBank/DDBJ whole genome shotgun (WGS) entry which is preliminary data.</text>
</comment>
<evidence type="ECO:0000313" key="4">
    <source>
        <dbReference type="Proteomes" id="UP000030437"/>
    </source>
</evidence>
<dbReference type="PANTHER" id="PTHR34406:SF1">
    <property type="entry name" value="PROTEIN YCEI"/>
    <property type="match status" value="1"/>
</dbReference>
<protein>
    <recommendedName>
        <fullName evidence="2">Lipid/polyisoprenoid-binding YceI-like domain-containing protein</fullName>
    </recommendedName>
</protein>
<dbReference type="EMBL" id="JPVP01000059">
    <property type="protein sequence ID" value="KGR82672.1"/>
    <property type="molecule type" value="Genomic_DNA"/>
</dbReference>
<dbReference type="SMART" id="SM00867">
    <property type="entry name" value="YceI"/>
    <property type="match status" value="1"/>
</dbReference>
<gene>
    <name evidence="3" type="ORF">CD32_17615</name>
</gene>
<feature type="domain" description="Lipid/polyisoprenoid-binding YceI-like" evidence="2">
    <location>
        <begin position="3"/>
        <end position="172"/>
    </location>
</feature>
<name>A0A0A3J6H0_9BACI</name>
<dbReference type="Pfam" id="PF04264">
    <property type="entry name" value="YceI"/>
    <property type="match status" value="1"/>
</dbReference>
<dbReference type="OrthoDB" id="9811006at2"/>
<evidence type="ECO:0000259" key="2">
    <source>
        <dbReference type="SMART" id="SM00867"/>
    </source>
</evidence>
<accession>A0A0A3J6H0</accession>
<dbReference type="eggNOG" id="COG2353">
    <property type="taxonomic scope" value="Bacteria"/>
</dbReference>
<dbReference type="Gene3D" id="2.40.128.110">
    <property type="entry name" value="Lipid/polyisoprenoid-binding, YceI-like"/>
    <property type="match status" value="1"/>
</dbReference>
<keyword evidence="4" id="KW-1185">Reference proteome</keyword>
<dbReference type="Proteomes" id="UP000030437">
    <property type="component" value="Unassembled WGS sequence"/>
</dbReference>
<sequence length="174" mass="19205">MTNWSVDSSHSSVGFSVKHMMVSKVKGAFEDYSATVTTEDLADLSNAAITFEIQTASINTQSEDRDNHLRSADFFNVEQYPTITFQSTNIEKDGEDYKVTGDLTIKDVTKPVTFDVSYNGRGTNPWGVEVYGFEAETKINREDFGLTWNAALETGGVLVGKDIKITVDLEVNPA</sequence>
<dbReference type="AlphaFoldDB" id="A0A0A3J6H0"/>
<organism evidence="3 4">
    <name type="scientific">Lysinibacillus odysseyi 34hs-1 = NBRC 100172</name>
    <dbReference type="NCBI Taxonomy" id="1220589"/>
    <lineage>
        <taxon>Bacteria</taxon>
        <taxon>Bacillati</taxon>
        <taxon>Bacillota</taxon>
        <taxon>Bacilli</taxon>
        <taxon>Bacillales</taxon>
        <taxon>Bacillaceae</taxon>
        <taxon>Lysinibacillus</taxon>
    </lineage>
</organism>
<evidence type="ECO:0000313" key="3">
    <source>
        <dbReference type="EMBL" id="KGR82672.1"/>
    </source>
</evidence>
<dbReference type="PANTHER" id="PTHR34406">
    <property type="entry name" value="PROTEIN YCEI"/>
    <property type="match status" value="1"/>
</dbReference>
<dbReference type="RefSeq" id="WP_036157058.1">
    <property type="nucleotide sequence ID" value="NZ_AVCX01000002.1"/>
</dbReference>
<dbReference type="InterPro" id="IPR007372">
    <property type="entry name" value="Lipid/polyisoprenoid-bd_YceI"/>
</dbReference>
<dbReference type="InterPro" id="IPR036761">
    <property type="entry name" value="TTHA0802/YceI-like_sf"/>
</dbReference>